<dbReference type="GO" id="GO:0005886">
    <property type="term" value="C:plasma membrane"/>
    <property type="evidence" value="ECO:0007669"/>
    <property type="project" value="UniProtKB-SubCell"/>
</dbReference>
<dbReference type="RefSeq" id="WP_110997712.1">
    <property type="nucleotide sequence ID" value="NZ_QKTW01000006.1"/>
</dbReference>
<evidence type="ECO:0000313" key="11">
    <source>
        <dbReference type="EMBL" id="PZF74296.1"/>
    </source>
</evidence>
<dbReference type="InterPro" id="IPR036640">
    <property type="entry name" value="ABC1_TM_sf"/>
</dbReference>
<proteinExistence type="predicted"/>
<keyword evidence="4" id="KW-0547">Nucleotide-binding</keyword>
<dbReference type="InterPro" id="IPR017871">
    <property type="entry name" value="ABC_transporter-like_CS"/>
</dbReference>
<feature type="transmembrane region" description="Helical" evidence="8">
    <location>
        <begin position="307"/>
        <end position="326"/>
    </location>
</feature>
<feature type="domain" description="ABC transporter" evidence="9">
    <location>
        <begin position="362"/>
        <end position="598"/>
    </location>
</feature>
<dbReference type="InterPro" id="IPR003439">
    <property type="entry name" value="ABC_transporter-like_ATP-bd"/>
</dbReference>
<dbReference type="GO" id="GO:0005524">
    <property type="term" value="F:ATP binding"/>
    <property type="evidence" value="ECO:0007669"/>
    <property type="project" value="UniProtKB-KW"/>
</dbReference>
<gene>
    <name evidence="11" type="ORF">DN068_04615</name>
</gene>
<keyword evidence="12" id="KW-1185">Reference proteome</keyword>
<dbReference type="AlphaFoldDB" id="A0A2W2BLI8"/>
<feature type="transmembrane region" description="Helical" evidence="8">
    <location>
        <begin position="83"/>
        <end position="104"/>
    </location>
</feature>
<name>A0A2W2BLI8_9BACT</name>
<dbReference type="PROSITE" id="PS50893">
    <property type="entry name" value="ABC_TRANSPORTER_2"/>
    <property type="match status" value="1"/>
</dbReference>
<dbReference type="FunFam" id="3.40.50.300:FF:000218">
    <property type="entry name" value="Multidrug ABC transporter ATP-binding protein"/>
    <property type="match status" value="1"/>
</dbReference>
<feature type="transmembrane region" description="Helical" evidence="8">
    <location>
        <begin position="267"/>
        <end position="287"/>
    </location>
</feature>
<organism evidence="11 12">
    <name type="scientific">Taibaiella soli</name>
    <dbReference type="NCBI Taxonomy" id="1649169"/>
    <lineage>
        <taxon>Bacteria</taxon>
        <taxon>Pseudomonadati</taxon>
        <taxon>Bacteroidota</taxon>
        <taxon>Chitinophagia</taxon>
        <taxon>Chitinophagales</taxon>
        <taxon>Chitinophagaceae</taxon>
        <taxon>Taibaiella</taxon>
    </lineage>
</organism>
<dbReference type="GO" id="GO:0016887">
    <property type="term" value="F:ATP hydrolysis activity"/>
    <property type="evidence" value="ECO:0007669"/>
    <property type="project" value="InterPro"/>
</dbReference>
<dbReference type="FunFam" id="1.20.1560.10:FF:000215">
    <property type="entry name" value="ABC transporter B family member 4"/>
    <property type="match status" value="1"/>
</dbReference>
<dbReference type="PROSITE" id="PS50929">
    <property type="entry name" value="ABC_TM1F"/>
    <property type="match status" value="1"/>
</dbReference>
<feature type="domain" description="ABC transmembrane type-1" evidence="10">
    <location>
        <begin position="43"/>
        <end position="328"/>
    </location>
</feature>
<dbReference type="OrthoDB" id="9769115at2"/>
<dbReference type="InterPro" id="IPR027417">
    <property type="entry name" value="P-loop_NTPase"/>
</dbReference>
<evidence type="ECO:0000256" key="6">
    <source>
        <dbReference type="ARBA" id="ARBA00022989"/>
    </source>
</evidence>
<evidence type="ECO:0000256" key="1">
    <source>
        <dbReference type="ARBA" id="ARBA00004651"/>
    </source>
</evidence>
<reference evidence="11 12" key="1">
    <citation type="submission" date="2018-06" db="EMBL/GenBank/DDBJ databases">
        <title>Mucibacter soli gen. nov., sp. nov., a new member of the family Chitinophagaceae producing mucin.</title>
        <authorList>
            <person name="Kim M.-K."/>
            <person name="Park S."/>
            <person name="Kim T.-S."/>
            <person name="Joung Y."/>
            <person name="Han J.-H."/>
            <person name="Kim S.B."/>
        </authorList>
    </citation>
    <scope>NUCLEOTIDE SEQUENCE [LARGE SCALE GENOMIC DNA]</scope>
    <source>
        <strain evidence="11 12">R1-15</strain>
    </source>
</reference>
<feature type="transmembrane region" description="Helical" evidence="8">
    <location>
        <begin position="187"/>
        <end position="204"/>
    </location>
</feature>
<protein>
    <submittedName>
        <fullName evidence="11">ABC transporter ATP-binding protein</fullName>
    </submittedName>
</protein>
<evidence type="ECO:0000259" key="10">
    <source>
        <dbReference type="PROSITE" id="PS50929"/>
    </source>
</evidence>
<evidence type="ECO:0000256" key="4">
    <source>
        <dbReference type="ARBA" id="ARBA00022741"/>
    </source>
</evidence>
<dbReference type="Pfam" id="PF00005">
    <property type="entry name" value="ABC_tran"/>
    <property type="match status" value="1"/>
</dbReference>
<dbReference type="CDD" id="cd18576">
    <property type="entry name" value="ABC_6TM_bac_exporter_ABCB8_10_like"/>
    <property type="match status" value="1"/>
</dbReference>
<keyword evidence="3 8" id="KW-0812">Transmembrane</keyword>
<evidence type="ECO:0000313" key="12">
    <source>
        <dbReference type="Proteomes" id="UP000248745"/>
    </source>
</evidence>
<dbReference type="PROSITE" id="PS00211">
    <property type="entry name" value="ABC_TRANSPORTER_1"/>
    <property type="match status" value="1"/>
</dbReference>
<evidence type="ECO:0000259" key="9">
    <source>
        <dbReference type="PROSITE" id="PS50893"/>
    </source>
</evidence>
<keyword evidence="6 8" id="KW-1133">Transmembrane helix</keyword>
<accession>A0A2W2BLI8</accession>
<evidence type="ECO:0000256" key="7">
    <source>
        <dbReference type="ARBA" id="ARBA00023136"/>
    </source>
</evidence>
<dbReference type="PANTHER" id="PTHR43394">
    <property type="entry name" value="ATP-DEPENDENT PERMEASE MDL1, MITOCHONDRIAL"/>
    <property type="match status" value="1"/>
</dbReference>
<dbReference type="SMART" id="SM00382">
    <property type="entry name" value="AAA"/>
    <property type="match status" value="1"/>
</dbReference>
<dbReference type="Gene3D" id="1.20.1560.10">
    <property type="entry name" value="ABC transporter type 1, transmembrane domain"/>
    <property type="match status" value="1"/>
</dbReference>
<comment type="subcellular location">
    <subcellularLocation>
        <location evidence="1">Cell membrane</location>
        <topology evidence="1">Multi-pass membrane protein</topology>
    </subcellularLocation>
</comment>
<sequence>MSRGRHREYSEPEGEQKKFSFGESMKKAGRIFKFLRPWRTQFIIGNILLLISSLATMTFPFLMGKLIDTATSKGIGTLFTDTNTTALILMGILIAQAVISYFRVSTFATVTEKAMGNVRTALYDKLVTLSIPFFEDRRVGELTSRSTNDVDQLEDMLSDTLPDFVRQVVTMILGIVFIFIISPKLTLLMLATVPVLVIVAMIYGKFIRKLSKERQDALAASNVVVEETIHNIHTVKSFTNEAYESKRYRSNLDKVIQTGIRGAVNRGAFSTFLISGLFGSFVLVLWYGATLMKAGELTAGTLTSFMFYTGFIGGAVAMFGMLFGRLQKTIGASERIFEILDERGEILMPEQEAPIQKINGNIEFQDVRFHYPTRTDVEVLKGISLKANKGDKIALAGHSGAGKSTIAQLILRFYEPGSGNLLVDGIPAQQYDLRALRHNMAIVPQEVILFGGTIRENIAYGKPTATDEEIIAAATRANAWQFIAAFPEGLNTVVGERGIKLSGGQRQRIAIARAILKDPAILILDEATSSLDSESEKLVQAALEELMKDRTTFIIAHRLSTIRNADVIYVLDKGRIAEAGRYEALVLTEGGIFQNLLQLSNSGQLTVDR</sequence>
<dbReference type="SUPFAM" id="SSF52540">
    <property type="entry name" value="P-loop containing nucleoside triphosphate hydrolases"/>
    <property type="match status" value="1"/>
</dbReference>
<dbReference type="Proteomes" id="UP000248745">
    <property type="component" value="Unassembled WGS sequence"/>
</dbReference>
<keyword evidence="2" id="KW-0813">Transport</keyword>
<comment type="caution">
    <text evidence="11">The sequence shown here is derived from an EMBL/GenBank/DDBJ whole genome shotgun (WGS) entry which is preliminary data.</text>
</comment>
<feature type="transmembrane region" description="Helical" evidence="8">
    <location>
        <begin position="42"/>
        <end position="63"/>
    </location>
</feature>
<dbReference type="GO" id="GO:0015421">
    <property type="term" value="F:ABC-type oligopeptide transporter activity"/>
    <property type="evidence" value="ECO:0007669"/>
    <property type="project" value="TreeGrafter"/>
</dbReference>
<dbReference type="InterPro" id="IPR003593">
    <property type="entry name" value="AAA+_ATPase"/>
</dbReference>
<dbReference type="InterPro" id="IPR011527">
    <property type="entry name" value="ABC1_TM_dom"/>
</dbReference>
<dbReference type="SUPFAM" id="SSF90123">
    <property type="entry name" value="ABC transporter transmembrane region"/>
    <property type="match status" value="1"/>
</dbReference>
<dbReference type="EMBL" id="QKTW01000006">
    <property type="protein sequence ID" value="PZF74296.1"/>
    <property type="molecule type" value="Genomic_DNA"/>
</dbReference>
<dbReference type="GO" id="GO:0090374">
    <property type="term" value="P:oligopeptide export from mitochondrion"/>
    <property type="evidence" value="ECO:0007669"/>
    <property type="project" value="TreeGrafter"/>
</dbReference>
<dbReference type="PANTHER" id="PTHR43394:SF1">
    <property type="entry name" value="ATP-BINDING CASSETTE SUB-FAMILY B MEMBER 10, MITOCHONDRIAL"/>
    <property type="match status" value="1"/>
</dbReference>
<evidence type="ECO:0000256" key="3">
    <source>
        <dbReference type="ARBA" id="ARBA00022692"/>
    </source>
</evidence>
<dbReference type="InterPro" id="IPR039421">
    <property type="entry name" value="Type_1_exporter"/>
</dbReference>
<feature type="transmembrane region" description="Helical" evidence="8">
    <location>
        <begin position="164"/>
        <end position="181"/>
    </location>
</feature>
<dbReference type="Pfam" id="PF00664">
    <property type="entry name" value="ABC_membrane"/>
    <property type="match status" value="1"/>
</dbReference>
<dbReference type="Gene3D" id="3.40.50.300">
    <property type="entry name" value="P-loop containing nucleotide triphosphate hydrolases"/>
    <property type="match status" value="1"/>
</dbReference>
<evidence type="ECO:0000256" key="8">
    <source>
        <dbReference type="SAM" id="Phobius"/>
    </source>
</evidence>
<keyword evidence="7 8" id="KW-0472">Membrane</keyword>
<evidence type="ECO:0000256" key="2">
    <source>
        <dbReference type="ARBA" id="ARBA00022448"/>
    </source>
</evidence>
<evidence type="ECO:0000256" key="5">
    <source>
        <dbReference type="ARBA" id="ARBA00022840"/>
    </source>
</evidence>
<keyword evidence="5 11" id="KW-0067">ATP-binding</keyword>